<evidence type="ECO:0000313" key="1">
    <source>
        <dbReference type="EMBL" id="KYC57735.1"/>
    </source>
</evidence>
<reference evidence="1" key="1">
    <citation type="journal article" date="2016" name="ISME J.">
        <title>Chasing the elusive Euryarchaeota class WSA2: genomes reveal a uniquely fastidious methyl-reducing methanogen.</title>
        <authorList>
            <person name="Nobu M.K."/>
            <person name="Narihiro T."/>
            <person name="Kuroda K."/>
            <person name="Mei R."/>
            <person name="Liu W.T."/>
        </authorList>
    </citation>
    <scope>NUCLEOTIDE SEQUENCE [LARGE SCALE GENOMIC DNA]</scope>
    <source>
        <strain evidence="1">ADurb1213_Bin02801</strain>
    </source>
</reference>
<dbReference type="EMBL" id="LNJE01000010">
    <property type="protein sequence ID" value="KYC57735.1"/>
    <property type="molecule type" value="Genomic_DNA"/>
</dbReference>
<sequence>MLTESNLAEDIALAAAATTHNQFVVTQQKTKDSVLSQQPVSYFTQVCFDKITDELLKNMDKYITKSGKIDEDGVIEYTRNATSIFWVTWITLVKVKRGFTTKAFKEPTKPKTESTPPNTNLHELKNRFFKK</sequence>
<gene>
    <name evidence="1" type="ORF">APG09_00980</name>
</gene>
<protein>
    <submittedName>
        <fullName evidence="1">Uncharacterized protein</fullName>
    </submittedName>
</protein>
<name>A0A150JKH1_9EURY</name>
<dbReference type="AlphaFoldDB" id="A0A150JKH1"/>
<proteinExistence type="predicted"/>
<accession>A0A150JKH1</accession>
<comment type="caution">
    <text evidence="1">The sequence shown here is derived from an EMBL/GenBank/DDBJ whole genome shotgun (WGS) entry which is preliminary data.</text>
</comment>
<organism evidence="1">
    <name type="scientific">Candidatus Methanofastidiosum methylothiophilum</name>
    <dbReference type="NCBI Taxonomy" id="1705564"/>
    <lineage>
        <taxon>Archaea</taxon>
        <taxon>Methanobacteriati</taxon>
        <taxon>Methanobacteriota</taxon>
        <taxon>Stenosarchaea group</taxon>
        <taxon>Candidatus Methanofastidiosia</taxon>
        <taxon>Candidatus Methanofastidiosales</taxon>
        <taxon>Candidatus Methanofastidiosaceae</taxon>
        <taxon>Candidatus Methanofastidiosum</taxon>
    </lineage>
</organism>